<sequence>MESEKPQDQGNKVKKFFINLKEPSDSFAIELSQVELQNITIIELLKKANNVYSFNHKFCHMERIGNQFQNVSEYDKNEKLISSYFNLFPFYFVPIKFFKINVQIQEESYLFELPKATDQRKLLYYLSNELKINVKQLYLLSESQTLKNQLSSYSQVNLFVANDKIFYDEIEIYVNLNLKVIDNIELFNFAHRNDIYIGDQLISKNETFAHSGVKSGDKLYSYYFIKAQIKDVQTQIKSNFTKQEAKDLYNKYYPKEQGRIITEMIGDTLHIKLNNDVEMMLFIKSLSGAQYDIGANGNNTIGQIKQKLSPLSGVECEFMKLIFCERQLEDNLTLNNYKIKDESTINLILVKPTKIKDNSILQESEISIQIKTLTGQTLAFKCKLNQKVYQLKNQIQEQFQISPSQQKLIYAEQQLEDDQQLYCYNLQSDCVVHLAQTLKKDIEIQQQPKQQSQKQHKQENKYINIQIKTIAKSFQLKCKLYDSVEILKYRIQDHEGLPLDWQRLIFKDKQIENDYSLDMYEIDDGDIIHLVLKLRGGGCPEEKKLFVNLENEKSKKEVEFSENAPEYRQAIKGLNIEAICLNSSCKYFKKQVIIKIGYSFVEIVADNQQKINCPGCSILPQVITCGFVNCQYYWFGLKIENGVERKVQSKILEARYDKYTTYDPVKENGQSNMVEWKLLYVFANQSTLTFPKCYICLRRIFYEEEMTHSEQCLDKQNHNYHIDCLQSLQHLEKKCLLCLKYY</sequence>
<proteinExistence type="predicted"/>
<dbReference type="InterPro" id="IPR019956">
    <property type="entry name" value="Ubiquitin_dom"/>
</dbReference>
<evidence type="ECO:0000259" key="1">
    <source>
        <dbReference type="PROSITE" id="PS50053"/>
    </source>
</evidence>
<organism evidence="2 3">
    <name type="scientific">Tetrahymena thermophila (strain SB210)</name>
    <dbReference type="NCBI Taxonomy" id="312017"/>
    <lineage>
        <taxon>Eukaryota</taxon>
        <taxon>Sar</taxon>
        <taxon>Alveolata</taxon>
        <taxon>Ciliophora</taxon>
        <taxon>Intramacronucleata</taxon>
        <taxon>Oligohymenophorea</taxon>
        <taxon>Hymenostomatida</taxon>
        <taxon>Tetrahymenina</taxon>
        <taxon>Tetrahymenidae</taxon>
        <taxon>Tetrahymena</taxon>
    </lineage>
</organism>
<dbReference type="Proteomes" id="UP000009168">
    <property type="component" value="Unassembled WGS sequence"/>
</dbReference>
<dbReference type="InterPro" id="IPR050158">
    <property type="entry name" value="Ubiquitin_ubiquitin-like"/>
</dbReference>
<feature type="domain" description="Ubiquitin-like" evidence="1">
    <location>
        <begin position="463"/>
        <end position="537"/>
    </location>
</feature>
<dbReference type="KEGG" id="tet:TTHERM_00633020"/>
<dbReference type="SMART" id="SM00213">
    <property type="entry name" value="UBQ"/>
    <property type="match status" value="3"/>
</dbReference>
<accession>Q22X51</accession>
<dbReference type="PROSITE" id="PS50053">
    <property type="entry name" value="UBIQUITIN_2"/>
    <property type="match status" value="3"/>
</dbReference>
<keyword evidence="3" id="KW-1185">Reference proteome</keyword>
<evidence type="ECO:0000313" key="2">
    <source>
        <dbReference type="EMBL" id="EAR89795.2"/>
    </source>
</evidence>
<dbReference type="GeneID" id="7826195"/>
<dbReference type="InterPro" id="IPR000626">
    <property type="entry name" value="Ubiquitin-like_dom"/>
</dbReference>
<evidence type="ECO:0000313" key="3">
    <source>
        <dbReference type="Proteomes" id="UP000009168"/>
    </source>
</evidence>
<reference evidence="3" key="1">
    <citation type="journal article" date="2006" name="PLoS Biol.">
        <title>Macronuclear genome sequence of the ciliate Tetrahymena thermophila, a model eukaryote.</title>
        <authorList>
            <person name="Eisen J.A."/>
            <person name="Coyne R.S."/>
            <person name="Wu M."/>
            <person name="Wu D."/>
            <person name="Thiagarajan M."/>
            <person name="Wortman J.R."/>
            <person name="Badger J.H."/>
            <person name="Ren Q."/>
            <person name="Amedeo P."/>
            <person name="Jones K.M."/>
            <person name="Tallon L.J."/>
            <person name="Delcher A.L."/>
            <person name="Salzberg S.L."/>
            <person name="Silva J.C."/>
            <person name="Haas B.J."/>
            <person name="Majoros W.H."/>
            <person name="Farzad M."/>
            <person name="Carlton J.M."/>
            <person name="Smith R.K. Jr."/>
            <person name="Garg J."/>
            <person name="Pearlman R.E."/>
            <person name="Karrer K.M."/>
            <person name="Sun L."/>
            <person name="Manning G."/>
            <person name="Elde N.C."/>
            <person name="Turkewitz A.P."/>
            <person name="Asai D.J."/>
            <person name="Wilkes D.E."/>
            <person name="Wang Y."/>
            <person name="Cai H."/>
            <person name="Collins K."/>
            <person name="Stewart B.A."/>
            <person name="Lee S.R."/>
            <person name="Wilamowska K."/>
            <person name="Weinberg Z."/>
            <person name="Ruzzo W.L."/>
            <person name="Wloga D."/>
            <person name="Gaertig J."/>
            <person name="Frankel J."/>
            <person name="Tsao C.-C."/>
            <person name="Gorovsky M.A."/>
            <person name="Keeling P.J."/>
            <person name="Waller R.F."/>
            <person name="Patron N.J."/>
            <person name="Cherry J.M."/>
            <person name="Stover N.A."/>
            <person name="Krieger C.J."/>
            <person name="del Toro C."/>
            <person name="Ryder H.F."/>
            <person name="Williamson S.C."/>
            <person name="Barbeau R.A."/>
            <person name="Hamilton E.P."/>
            <person name="Orias E."/>
        </authorList>
    </citation>
    <scope>NUCLEOTIDE SEQUENCE [LARGE SCALE GENOMIC DNA]</scope>
    <source>
        <strain evidence="3">SB210</strain>
    </source>
</reference>
<dbReference type="InParanoid" id="Q22X51"/>
<dbReference type="eggNOG" id="KOG0001">
    <property type="taxonomic scope" value="Eukaryota"/>
</dbReference>
<dbReference type="STRING" id="312017.Q22X51"/>
<name>Q22X51_TETTS</name>
<dbReference type="Pfam" id="PF00240">
    <property type="entry name" value="ubiquitin"/>
    <property type="match status" value="3"/>
</dbReference>
<feature type="domain" description="Ubiquitin-like" evidence="1">
    <location>
        <begin position="366"/>
        <end position="441"/>
    </location>
</feature>
<dbReference type="CDD" id="cd17039">
    <property type="entry name" value="Ubl_ubiquitin_like"/>
    <property type="match status" value="2"/>
</dbReference>
<dbReference type="HOGENOM" id="CLU_403635_0_0_1"/>
<dbReference type="PRINTS" id="PR00348">
    <property type="entry name" value="UBIQUITIN"/>
</dbReference>
<feature type="domain" description="Ubiquitin-like" evidence="1">
    <location>
        <begin position="279"/>
        <end position="354"/>
    </location>
</feature>
<dbReference type="SUPFAM" id="SSF54236">
    <property type="entry name" value="Ubiquitin-like"/>
    <property type="match status" value="3"/>
</dbReference>
<dbReference type="OrthoDB" id="428577at2759"/>
<dbReference type="InterPro" id="IPR029071">
    <property type="entry name" value="Ubiquitin-like_domsf"/>
</dbReference>
<dbReference type="Gene3D" id="3.10.20.90">
    <property type="entry name" value="Phosphatidylinositol 3-kinase Catalytic Subunit, Chain A, domain 1"/>
    <property type="match status" value="3"/>
</dbReference>
<dbReference type="AlphaFoldDB" id="Q22X51"/>
<dbReference type="PANTHER" id="PTHR10666">
    <property type="entry name" value="UBIQUITIN"/>
    <property type="match status" value="1"/>
</dbReference>
<dbReference type="RefSeq" id="XP_001010040.2">
    <property type="nucleotide sequence ID" value="XM_001010040.2"/>
</dbReference>
<dbReference type="EMBL" id="GG662809">
    <property type="protein sequence ID" value="EAR89795.2"/>
    <property type="molecule type" value="Genomic_DNA"/>
</dbReference>
<protein>
    <submittedName>
        <fullName evidence="2">Ubiquitin</fullName>
    </submittedName>
</protein>
<gene>
    <name evidence="2" type="ORF">TTHERM_00633020</name>
</gene>